<feature type="domain" description="Death" evidence="1">
    <location>
        <begin position="102"/>
        <end position="169"/>
    </location>
</feature>
<dbReference type="EMBL" id="VSWD01000001">
    <property type="protein sequence ID" value="KAK3108381.1"/>
    <property type="molecule type" value="Genomic_DNA"/>
</dbReference>
<dbReference type="Gene3D" id="1.10.533.10">
    <property type="entry name" value="Death Domain, Fas"/>
    <property type="match status" value="2"/>
</dbReference>
<proteinExistence type="predicted"/>
<gene>
    <name evidence="2" type="ORF">FSP39_006688</name>
</gene>
<organism evidence="2 3">
    <name type="scientific">Pinctada imbricata</name>
    <name type="common">Atlantic pearl-oyster</name>
    <name type="synonym">Pinctada martensii</name>
    <dbReference type="NCBI Taxonomy" id="66713"/>
    <lineage>
        <taxon>Eukaryota</taxon>
        <taxon>Metazoa</taxon>
        <taxon>Spiralia</taxon>
        <taxon>Lophotrochozoa</taxon>
        <taxon>Mollusca</taxon>
        <taxon>Bivalvia</taxon>
        <taxon>Autobranchia</taxon>
        <taxon>Pteriomorphia</taxon>
        <taxon>Pterioida</taxon>
        <taxon>Pterioidea</taxon>
        <taxon>Pteriidae</taxon>
        <taxon>Pinctada</taxon>
    </lineage>
</organism>
<name>A0AA88YUT1_PINIB</name>
<dbReference type="Proteomes" id="UP001186944">
    <property type="component" value="Unassembled WGS sequence"/>
</dbReference>
<dbReference type="GO" id="GO:0007165">
    <property type="term" value="P:signal transduction"/>
    <property type="evidence" value="ECO:0007669"/>
    <property type="project" value="InterPro"/>
</dbReference>
<feature type="domain" description="Death" evidence="1">
    <location>
        <begin position="1"/>
        <end position="68"/>
    </location>
</feature>
<dbReference type="PROSITE" id="PS50017">
    <property type="entry name" value="DEATH_DOMAIN"/>
    <property type="match status" value="2"/>
</dbReference>
<dbReference type="InterPro" id="IPR000488">
    <property type="entry name" value="Death_dom"/>
</dbReference>
<keyword evidence="3" id="KW-1185">Reference proteome</keyword>
<evidence type="ECO:0000313" key="3">
    <source>
        <dbReference type="Proteomes" id="UP001186944"/>
    </source>
</evidence>
<dbReference type="PANTHER" id="PTHR15077">
    <property type="entry name" value="FAS-ASSOCIATING DEATH DOMAIN-CONTAINING PROTEIN FADD"/>
    <property type="match status" value="1"/>
</dbReference>
<evidence type="ECO:0000313" key="2">
    <source>
        <dbReference type="EMBL" id="KAK3108381.1"/>
    </source>
</evidence>
<protein>
    <recommendedName>
        <fullName evidence="1">Death domain-containing protein</fullName>
    </recommendedName>
</protein>
<comment type="caution">
    <text evidence="2">The sequence shown here is derived from an EMBL/GenBank/DDBJ whole genome shotgun (WGS) entry which is preliminary data.</text>
</comment>
<accession>A0AA88YUT1</accession>
<evidence type="ECO:0000259" key="1">
    <source>
        <dbReference type="PROSITE" id="PS50017"/>
    </source>
</evidence>
<dbReference type="SUPFAM" id="SSF47986">
    <property type="entry name" value="DEATH domain"/>
    <property type="match status" value="2"/>
</dbReference>
<dbReference type="AlphaFoldDB" id="A0AA88YUT1"/>
<dbReference type="PANTHER" id="PTHR15077:SF12">
    <property type="entry name" value="DEATH DOMAIN-CONTAINING PROTEIN"/>
    <property type="match status" value="1"/>
</dbReference>
<dbReference type="CDD" id="cd01670">
    <property type="entry name" value="Death"/>
    <property type="match status" value="2"/>
</dbReference>
<dbReference type="Pfam" id="PF00531">
    <property type="entry name" value="Death"/>
    <property type="match status" value="2"/>
</dbReference>
<reference evidence="2" key="1">
    <citation type="submission" date="2019-08" db="EMBL/GenBank/DDBJ databases">
        <title>The improved chromosome-level genome for the pearl oyster Pinctada fucata martensii using PacBio sequencing and Hi-C.</title>
        <authorList>
            <person name="Zheng Z."/>
        </authorList>
    </citation>
    <scope>NUCLEOTIDE SEQUENCE</scope>
    <source>
        <strain evidence="2">ZZ-2019</strain>
        <tissue evidence="2">Adductor muscle</tissue>
    </source>
</reference>
<dbReference type="InterPro" id="IPR016729">
    <property type="entry name" value="FADD"/>
</dbReference>
<sequence length="171" mass="19968">MVAVELGLESSDVDKIDYEFPRNPHEKNFHVFYKWKIKNSEADHISRLKEVLREMDRNDVVEDIENFTRAKYTCCEVQNSTNVVADKDLLTVAQELTMDTFRLGRFLGVPQNRMSQIKEDNGSSIVEQCFQILRSWRQSQASMATRQALCDGLVYIKQQIVIDKLNKKWMS</sequence>
<dbReference type="InterPro" id="IPR011029">
    <property type="entry name" value="DEATH-like_dom_sf"/>
</dbReference>